<proteinExistence type="predicted"/>
<dbReference type="Pfam" id="PF00023">
    <property type="entry name" value="Ank"/>
    <property type="match status" value="1"/>
</dbReference>
<organism evidence="4 5">
    <name type="scientific">Stylosanthes scabra</name>
    <dbReference type="NCBI Taxonomy" id="79078"/>
    <lineage>
        <taxon>Eukaryota</taxon>
        <taxon>Viridiplantae</taxon>
        <taxon>Streptophyta</taxon>
        <taxon>Embryophyta</taxon>
        <taxon>Tracheophyta</taxon>
        <taxon>Spermatophyta</taxon>
        <taxon>Magnoliopsida</taxon>
        <taxon>eudicotyledons</taxon>
        <taxon>Gunneridae</taxon>
        <taxon>Pentapetalae</taxon>
        <taxon>rosids</taxon>
        <taxon>fabids</taxon>
        <taxon>Fabales</taxon>
        <taxon>Fabaceae</taxon>
        <taxon>Papilionoideae</taxon>
        <taxon>50 kb inversion clade</taxon>
        <taxon>dalbergioids sensu lato</taxon>
        <taxon>Dalbergieae</taxon>
        <taxon>Pterocarpus clade</taxon>
        <taxon>Stylosanthes</taxon>
    </lineage>
</organism>
<name>A0ABU6UB51_9FABA</name>
<dbReference type="SMART" id="SM00248">
    <property type="entry name" value="ANK"/>
    <property type="match status" value="5"/>
</dbReference>
<comment type="caution">
    <text evidence="4">The sequence shown here is derived from an EMBL/GenBank/DDBJ whole genome shotgun (WGS) entry which is preliminary data.</text>
</comment>
<dbReference type="Pfam" id="PF12796">
    <property type="entry name" value="Ank_2"/>
    <property type="match status" value="1"/>
</dbReference>
<dbReference type="EMBL" id="JASCZI010120960">
    <property type="protein sequence ID" value="MED6158241.1"/>
    <property type="molecule type" value="Genomic_DNA"/>
</dbReference>
<feature type="repeat" description="ANK" evidence="2">
    <location>
        <begin position="72"/>
        <end position="94"/>
    </location>
</feature>
<keyword evidence="2" id="KW-0040">ANK repeat</keyword>
<gene>
    <name evidence="4" type="ORF">PIB30_030988</name>
</gene>
<dbReference type="InterPro" id="IPR002110">
    <property type="entry name" value="Ankyrin_rpt"/>
</dbReference>
<feature type="transmembrane region" description="Helical" evidence="3">
    <location>
        <begin position="413"/>
        <end position="431"/>
    </location>
</feature>
<sequence>MTNVGMLQQAANSGDINMLYDAIEQNPYILEEVDAIPFVDTPLHSAAFAGHIEFCIEIMRLKPSFGLKLNRQGYSPVHLALLNNHHNLVRNLVEINEELVRVKGREGFTPFHFLCQADSDENIQLLIEFLEIYPDSIEDVNVRRESALHIAIRYGNLRAFRVMFSWLKQNTLKDAVYLELSLPRIRDVAGNSIFHLAALTGNREVIVLLIERGRIGINERNMEGKTALDLAETFPEIQRILLKAGAIHGASSVPVVNLEKKLLSKSKGMIKVSLRRMRSCISMEERNLYIVIAALIITAIYQSALSPPGGLYQLDAGGGDANNSNNVNATTSLEFYKTAIDPLGIAGTSVLSADDFGVVAFLNSCSLLLALATVLLLMPRGHINMLFLYLPSLFFVLSYTFSLDAIAPPDIPLLIHSVYTLLSFFGSLIMVKLEN</sequence>
<dbReference type="SUPFAM" id="SSF48403">
    <property type="entry name" value="Ankyrin repeat"/>
    <property type="match status" value="1"/>
</dbReference>
<evidence type="ECO:0000256" key="1">
    <source>
        <dbReference type="ARBA" id="ARBA00004413"/>
    </source>
</evidence>
<feature type="repeat" description="ANK" evidence="2">
    <location>
        <begin position="189"/>
        <end position="213"/>
    </location>
</feature>
<feature type="transmembrane region" description="Helical" evidence="3">
    <location>
        <begin position="286"/>
        <end position="304"/>
    </location>
</feature>
<dbReference type="PANTHER" id="PTHR24128:SF24">
    <property type="entry name" value="ANKYRIN REPEAT PROTEIN"/>
    <property type="match status" value="1"/>
</dbReference>
<keyword evidence="3" id="KW-0812">Transmembrane</keyword>
<dbReference type="PROSITE" id="PS50297">
    <property type="entry name" value="ANK_REP_REGION"/>
    <property type="match status" value="2"/>
</dbReference>
<evidence type="ECO:0000256" key="2">
    <source>
        <dbReference type="PROSITE-ProRule" id="PRU00023"/>
    </source>
</evidence>
<evidence type="ECO:0008006" key="6">
    <source>
        <dbReference type="Google" id="ProtNLM"/>
    </source>
</evidence>
<dbReference type="Proteomes" id="UP001341840">
    <property type="component" value="Unassembled WGS sequence"/>
</dbReference>
<evidence type="ECO:0000313" key="4">
    <source>
        <dbReference type="EMBL" id="MED6158241.1"/>
    </source>
</evidence>
<dbReference type="InterPro" id="IPR036770">
    <property type="entry name" value="Ankyrin_rpt-contain_sf"/>
</dbReference>
<feature type="transmembrane region" description="Helical" evidence="3">
    <location>
        <begin position="356"/>
        <end position="378"/>
    </location>
</feature>
<reference evidence="4 5" key="1">
    <citation type="journal article" date="2023" name="Plants (Basel)">
        <title>Bridging the Gap: Combining Genomics and Transcriptomics Approaches to Understand Stylosanthes scabra, an Orphan Legume from the Brazilian Caatinga.</title>
        <authorList>
            <person name="Ferreira-Neto J.R.C."/>
            <person name="da Silva M.D."/>
            <person name="Binneck E."/>
            <person name="de Melo N.F."/>
            <person name="da Silva R.H."/>
            <person name="de Melo A.L.T.M."/>
            <person name="Pandolfi V."/>
            <person name="Bustamante F.O."/>
            <person name="Brasileiro-Vidal A.C."/>
            <person name="Benko-Iseppon A.M."/>
        </authorList>
    </citation>
    <scope>NUCLEOTIDE SEQUENCE [LARGE SCALE GENOMIC DNA]</scope>
    <source>
        <tissue evidence="4">Leaves</tissue>
    </source>
</reference>
<comment type="subcellular location">
    <subcellularLocation>
        <location evidence="1">Cell membrane</location>
        <topology evidence="1">Peripheral membrane protein</topology>
        <orientation evidence="1">Cytoplasmic side</orientation>
    </subcellularLocation>
</comment>
<accession>A0ABU6UB51</accession>
<keyword evidence="3" id="KW-1133">Transmembrane helix</keyword>
<feature type="transmembrane region" description="Helical" evidence="3">
    <location>
        <begin position="385"/>
        <end position="407"/>
    </location>
</feature>
<protein>
    <recommendedName>
        <fullName evidence="6">PGG domain-containing protein</fullName>
    </recommendedName>
</protein>
<keyword evidence="5" id="KW-1185">Reference proteome</keyword>
<dbReference type="Gene3D" id="1.25.40.20">
    <property type="entry name" value="Ankyrin repeat-containing domain"/>
    <property type="match status" value="2"/>
</dbReference>
<keyword evidence="3" id="KW-0472">Membrane</keyword>
<evidence type="ECO:0000313" key="5">
    <source>
        <dbReference type="Proteomes" id="UP001341840"/>
    </source>
</evidence>
<dbReference type="PROSITE" id="PS50088">
    <property type="entry name" value="ANK_REPEAT"/>
    <property type="match status" value="2"/>
</dbReference>
<dbReference type="PANTHER" id="PTHR24128">
    <property type="entry name" value="HOMEOBOX PROTEIN WARIAI"/>
    <property type="match status" value="1"/>
</dbReference>
<evidence type="ECO:0000256" key="3">
    <source>
        <dbReference type="SAM" id="Phobius"/>
    </source>
</evidence>